<accession>A0A3B3YHS8</accession>
<dbReference type="PANTHER" id="PTHR25466">
    <property type="entry name" value="T-LYMPHOCYTE ACTIVATION ANTIGEN"/>
    <property type="match status" value="1"/>
</dbReference>
<evidence type="ECO:0000259" key="11">
    <source>
        <dbReference type="PROSITE" id="PS50835"/>
    </source>
</evidence>
<dbReference type="InterPro" id="IPR013783">
    <property type="entry name" value="Ig-like_fold"/>
</dbReference>
<dbReference type="Ensembl" id="ENSPMET00000002165.1">
    <property type="protein sequence ID" value="ENSPMEP00000026600.1"/>
    <property type="gene ID" value="ENSPMEG00000010363.1"/>
</dbReference>
<dbReference type="GO" id="GO:0009897">
    <property type="term" value="C:external side of plasma membrane"/>
    <property type="evidence" value="ECO:0007669"/>
    <property type="project" value="TreeGrafter"/>
</dbReference>
<dbReference type="PANTHER" id="PTHR25466:SF14">
    <property type="entry name" value="BUTYROPHILIN SUBFAMILY 2 MEMBER A2-LIKE-RELATED"/>
    <property type="match status" value="1"/>
</dbReference>
<dbReference type="SUPFAM" id="SSF48726">
    <property type="entry name" value="Immunoglobulin"/>
    <property type="match status" value="1"/>
</dbReference>
<dbReference type="InterPro" id="IPR013106">
    <property type="entry name" value="Ig_V-set"/>
</dbReference>
<keyword evidence="5" id="KW-1133">Transmembrane helix</keyword>
<evidence type="ECO:0000256" key="3">
    <source>
        <dbReference type="ARBA" id="ARBA00022692"/>
    </source>
</evidence>
<keyword evidence="8" id="KW-0675">Receptor</keyword>
<keyword evidence="4" id="KW-0732">Signal</keyword>
<evidence type="ECO:0000256" key="6">
    <source>
        <dbReference type="ARBA" id="ARBA00023136"/>
    </source>
</evidence>
<dbReference type="InterPro" id="IPR036179">
    <property type="entry name" value="Ig-like_dom_sf"/>
</dbReference>
<name>A0A3B3YHS8_9TELE</name>
<comment type="subcellular location">
    <subcellularLocation>
        <location evidence="1">Cell membrane</location>
        <topology evidence="1">Single-pass type I membrane protein</topology>
    </subcellularLocation>
</comment>
<keyword evidence="7" id="KW-1015">Disulfide bond</keyword>
<reference evidence="12" key="2">
    <citation type="submission" date="2025-09" db="UniProtKB">
        <authorList>
            <consortium name="Ensembl"/>
        </authorList>
    </citation>
    <scope>IDENTIFICATION</scope>
</reference>
<evidence type="ECO:0000256" key="10">
    <source>
        <dbReference type="ARBA" id="ARBA00023319"/>
    </source>
</evidence>
<evidence type="ECO:0000256" key="2">
    <source>
        <dbReference type="ARBA" id="ARBA00022475"/>
    </source>
</evidence>
<evidence type="ECO:0000256" key="8">
    <source>
        <dbReference type="ARBA" id="ARBA00023170"/>
    </source>
</evidence>
<organism evidence="12 13">
    <name type="scientific">Poecilia mexicana</name>
    <dbReference type="NCBI Taxonomy" id="48701"/>
    <lineage>
        <taxon>Eukaryota</taxon>
        <taxon>Metazoa</taxon>
        <taxon>Chordata</taxon>
        <taxon>Craniata</taxon>
        <taxon>Vertebrata</taxon>
        <taxon>Euteleostomi</taxon>
        <taxon>Actinopterygii</taxon>
        <taxon>Neopterygii</taxon>
        <taxon>Teleostei</taxon>
        <taxon>Neoteleostei</taxon>
        <taxon>Acanthomorphata</taxon>
        <taxon>Ovalentaria</taxon>
        <taxon>Atherinomorphae</taxon>
        <taxon>Cyprinodontiformes</taxon>
        <taxon>Poeciliidae</taxon>
        <taxon>Poeciliinae</taxon>
        <taxon>Poecilia</taxon>
    </lineage>
</organism>
<proteinExistence type="predicted"/>
<evidence type="ECO:0000256" key="4">
    <source>
        <dbReference type="ARBA" id="ARBA00022729"/>
    </source>
</evidence>
<protein>
    <recommendedName>
        <fullName evidence="11">Ig-like domain-containing protein</fullName>
    </recommendedName>
</protein>
<evidence type="ECO:0000256" key="9">
    <source>
        <dbReference type="ARBA" id="ARBA00023180"/>
    </source>
</evidence>
<dbReference type="GO" id="GO:0071222">
    <property type="term" value="P:cellular response to lipopolysaccharide"/>
    <property type="evidence" value="ECO:0007669"/>
    <property type="project" value="TreeGrafter"/>
</dbReference>
<dbReference type="InterPro" id="IPR003599">
    <property type="entry name" value="Ig_sub"/>
</dbReference>
<dbReference type="Pfam" id="PF07686">
    <property type="entry name" value="V-set"/>
    <property type="match status" value="1"/>
</dbReference>
<dbReference type="STRING" id="48701.ENSPMEP00000026600"/>
<dbReference type="Gene3D" id="2.60.40.10">
    <property type="entry name" value="Immunoglobulins"/>
    <property type="match status" value="1"/>
</dbReference>
<evidence type="ECO:0000256" key="5">
    <source>
        <dbReference type="ARBA" id="ARBA00022989"/>
    </source>
</evidence>
<dbReference type="PROSITE" id="PS50835">
    <property type="entry name" value="IG_LIKE"/>
    <property type="match status" value="1"/>
</dbReference>
<evidence type="ECO:0000313" key="13">
    <source>
        <dbReference type="Proteomes" id="UP000261480"/>
    </source>
</evidence>
<keyword evidence="10" id="KW-0393">Immunoglobulin domain</keyword>
<dbReference type="AlphaFoldDB" id="A0A3B3YHS8"/>
<reference evidence="12" key="1">
    <citation type="submission" date="2025-08" db="UniProtKB">
        <authorList>
            <consortium name="Ensembl"/>
        </authorList>
    </citation>
    <scope>IDENTIFICATION</scope>
</reference>
<dbReference type="InterPro" id="IPR007110">
    <property type="entry name" value="Ig-like_dom"/>
</dbReference>
<keyword evidence="13" id="KW-1185">Reference proteome</keyword>
<dbReference type="GO" id="GO:0006955">
    <property type="term" value="P:immune response"/>
    <property type="evidence" value="ECO:0007669"/>
    <property type="project" value="TreeGrafter"/>
</dbReference>
<dbReference type="GO" id="GO:0007166">
    <property type="term" value="P:cell surface receptor signaling pathway"/>
    <property type="evidence" value="ECO:0007669"/>
    <property type="project" value="TreeGrafter"/>
</dbReference>
<evidence type="ECO:0000256" key="7">
    <source>
        <dbReference type="ARBA" id="ARBA00023157"/>
    </source>
</evidence>
<keyword evidence="3" id="KW-0812">Transmembrane</keyword>
<evidence type="ECO:0000313" key="12">
    <source>
        <dbReference type="Ensembl" id="ENSPMEP00000026600.1"/>
    </source>
</evidence>
<keyword evidence="2" id="KW-1003">Cell membrane</keyword>
<keyword evidence="9" id="KW-0325">Glycoprotein</keyword>
<dbReference type="GO" id="GO:0042102">
    <property type="term" value="P:positive regulation of T cell proliferation"/>
    <property type="evidence" value="ECO:0007669"/>
    <property type="project" value="TreeGrafter"/>
</dbReference>
<dbReference type="SMART" id="SM00409">
    <property type="entry name" value="IG"/>
    <property type="match status" value="1"/>
</dbReference>
<feature type="domain" description="Ig-like" evidence="11">
    <location>
        <begin position="38"/>
        <end position="131"/>
    </location>
</feature>
<dbReference type="Proteomes" id="UP000261480">
    <property type="component" value="Unplaced"/>
</dbReference>
<dbReference type="GO" id="GO:0031295">
    <property type="term" value="P:T cell costimulation"/>
    <property type="evidence" value="ECO:0007669"/>
    <property type="project" value="TreeGrafter"/>
</dbReference>
<dbReference type="InterPro" id="IPR051713">
    <property type="entry name" value="T-cell_Activation_Regulation"/>
</dbReference>
<sequence length="174" mass="19933">IPLGETELCLFLCRTLLWIFVIIQSVTCQVTVIPGFVGGQVVLPCVYKDPVPQKVFWRVDDVNPVFDIIDWKPSTASQISKYKDRVSSFPSEYSKGNFSLLLKDLRLDDANLYECKILDSNQPVVVQLRVSGQFKEQVQKVLIQFSCFIAVDRCKLHKTHLNRAPKLFIDKLQN</sequence>
<keyword evidence="6" id="KW-0472">Membrane</keyword>
<evidence type="ECO:0000256" key="1">
    <source>
        <dbReference type="ARBA" id="ARBA00004251"/>
    </source>
</evidence>
<dbReference type="GO" id="GO:0042130">
    <property type="term" value="P:negative regulation of T cell proliferation"/>
    <property type="evidence" value="ECO:0007669"/>
    <property type="project" value="TreeGrafter"/>
</dbReference>